<feature type="domain" description="Glycosyltransferase subfamily 4-like N-terminal" evidence="1">
    <location>
        <begin position="23"/>
        <end position="206"/>
    </location>
</feature>
<protein>
    <submittedName>
        <fullName evidence="2">Glycosyltransferase</fullName>
        <ecNumber evidence="2">2.4.-.-</ecNumber>
    </submittedName>
</protein>
<sequence>MTKRALLIAFHFPPQAASSGIQRTLSFSRHLGKNGWEPLVLSAHPRAYPEQNPSQLASVPAGLVVKRAFALDTKRDLGVRGRYLGPLALPDRWVWWWFAAVPAGLAMIRRHRPQVIWSTFPIATAHLIGLALHRLTGLPWIADFRDPMLQSAYPSYGLQRKAYAWIERQTIRRCHKAVFTTHSAMASYKARFPELAPDKCMVIENGYDEDNFTMAGALQTEAPHPAGRVTLVHSGLLYDTGRDPSAFFEAIARLKRAGTVDAGKLRVILRAPGNEQAIAACARRLGVDDIAEVAPAVPYREALQEMLAADGLLVFQGTPFNTQVPAKVYEYFRARRPILGLVDRTGETARVLGAAGFDSIATMDAPDEIAGVLERFLRDVRDGSAHVASPDLVIRSSRAGRARQLAGLFDEAVGERVCMEAA</sequence>
<gene>
    <name evidence="2" type="ORF">NX774_14545</name>
</gene>
<reference evidence="2 3" key="1">
    <citation type="submission" date="2022-08" db="EMBL/GenBank/DDBJ databases">
        <title>Reclassification of Massilia species as members of the genera Telluria, Duganella, Pseudoduganella, Mokoshia gen. nov. and Zemynaea gen. nov. using orthogonal and non-orthogonal genome-based approaches.</title>
        <authorList>
            <person name="Bowman J.P."/>
        </authorList>
    </citation>
    <scope>NUCLEOTIDE SEQUENCE [LARGE SCALE GENOMIC DNA]</scope>
    <source>
        <strain evidence="2 3">JCM 31605</strain>
    </source>
</reference>
<keyword evidence="3" id="KW-1185">Reference proteome</keyword>
<dbReference type="RefSeq" id="WP_258822959.1">
    <property type="nucleotide sequence ID" value="NZ_JANUHB010000003.1"/>
</dbReference>
<name>A0ABT2DCU2_9BURK</name>
<dbReference type="SUPFAM" id="SSF53756">
    <property type="entry name" value="UDP-Glycosyltransferase/glycogen phosphorylase"/>
    <property type="match status" value="1"/>
</dbReference>
<dbReference type="GO" id="GO:0016757">
    <property type="term" value="F:glycosyltransferase activity"/>
    <property type="evidence" value="ECO:0007669"/>
    <property type="project" value="UniProtKB-KW"/>
</dbReference>
<dbReference type="EMBL" id="JANUHB010000003">
    <property type="protein sequence ID" value="MCS0809146.1"/>
    <property type="molecule type" value="Genomic_DNA"/>
</dbReference>
<organism evidence="2 3">
    <name type="scientific">Massilia agilis</name>
    <dbReference type="NCBI Taxonomy" id="1811226"/>
    <lineage>
        <taxon>Bacteria</taxon>
        <taxon>Pseudomonadati</taxon>
        <taxon>Pseudomonadota</taxon>
        <taxon>Betaproteobacteria</taxon>
        <taxon>Burkholderiales</taxon>
        <taxon>Oxalobacteraceae</taxon>
        <taxon>Telluria group</taxon>
        <taxon>Massilia</taxon>
    </lineage>
</organism>
<dbReference type="EC" id="2.4.-.-" evidence="2"/>
<dbReference type="Proteomes" id="UP001206126">
    <property type="component" value="Unassembled WGS sequence"/>
</dbReference>
<comment type="caution">
    <text evidence="2">The sequence shown here is derived from an EMBL/GenBank/DDBJ whole genome shotgun (WGS) entry which is preliminary data.</text>
</comment>
<evidence type="ECO:0000259" key="1">
    <source>
        <dbReference type="Pfam" id="PF13579"/>
    </source>
</evidence>
<evidence type="ECO:0000313" key="2">
    <source>
        <dbReference type="EMBL" id="MCS0809146.1"/>
    </source>
</evidence>
<proteinExistence type="predicted"/>
<keyword evidence="2" id="KW-0328">Glycosyltransferase</keyword>
<dbReference type="Gene3D" id="3.40.50.2000">
    <property type="entry name" value="Glycogen Phosphorylase B"/>
    <property type="match status" value="1"/>
</dbReference>
<dbReference type="InterPro" id="IPR028098">
    <property type="entry name" value="Glyco_trans_4-like_N"/>
</dbReference>
<dbReference type="Pfam" id="PF13579">
    <property type="entry name" value="Glyco_trans_4_4"/>
    <property type="match status" value="1"/>
</dbReference>
<evidence type="ECO:0000313" key="3">
    <source>
        <dbReference type="Proteomes" id="UP001206126"/>
    </source>
</evidence>
<keyword evidence="2" id="KW-0808">Transferase</keyword>
<accession>A0ABT2DCU2</accession>